<feature type="transmembrane region" description="Helical" evidence="1">
    <location>
        <begin position="96"/>
        <end position="117"/>
    </location>
</feature>
<name>F0BIE0_9XANT</name>
<dbReference type="GO" id="GO:0042925">
    <property type="term" value="F:benzoate transmembrane transporter activity"/>
    <property type="evidence" value="ECO:0007669"/>
    <property type="project" value="InterPro"/>
</dbReference>
<feature type="transmembrane region" description="Helical" evidence="1">
    <location>
        <begin position="403"/>
        <end position="436"/>
    </location>
</feature>
<feature type="transmembrane region" description="Helical" evidence="1">
    <location>
        <begin position="310"/>
        <end position="330"/>
    </location>
</feature>
<dbReference type="GO" id="GO:0005886">
    <property type="term" value="C:plasma membrane"/>
    <property type="evidence" value="ECO:0007669"/>
    <property type="project" value="TreeGrafter"/>
</dbReference>
<organism evidence="2 3">
    <name type="scientific">Xanthomonas vesicatoria ATCC 35937</name>
    <dbReference type="NCBI Taxonomy" id="925775"/>
    <lineage>
        <taxon>Bacteria</taxon>
        <taxon>Pseudomonadati</taxon>
        <taxon>Pseudomonadota</taxon>
        <taxon>Gammaproteobacteria</taxon>
        <taxon>Lysobacterales</taxon>
        <taxon>Lysobacteraceae</taxon>
        <taxon>Xanthomonas</taxon>
    </lineage>
</organism>
<evidence type="ECO:0000313" key="2">
    <source>
        <dbReference type="EMBL" id="EGD07773.1"/>
    </source>
</evidence>
<dbReference type="Proteomes" id="UP000003299">
    <property type="component" value="Unassembled WGS sequence"/>
</dbReference>
<feature type="transmembrane region" description="Helical" evidence="1">
    <location>
        <begin position="218"/>
        <end position="243"/>
    </location>
</feature>
<feature type="transmembrane region" description="Helical" evidence="1">
    <location>
        <begin position="60"/>
        <end position="84"/>
    </location>
</feature>
<comment type="caution">
    <text evidence="2">The sequence shown here is derived from an EMBL/GenBank/DDBJ whole genome shotgun (WGS) entry which is preliminary data.</text>
</comment>
<gene>
    <name evidence="2" type="ORF">XVE_4042</name>
</gene>
<feature type="transmembrane region" description="Helical" evidence="1">
    <location>
        <begin position="250"/>
        <end position="274"/>
    </location>
</feature>
<feature type="transmembrane region" description="Helical" evidence="1">
    <location>
        <begin position="373"/>
        <end position="391"/>
    </location>
</feature>
<evidence type="ECO:0000256" key="1">
    <source>
        <dbReference type="SAM" id="Phobius"/>
    </source>
</evidence>
<protein>
    <submittedName>
        <fullName evidence="2">Benzoate transporter</fullName>
    </submittedName>
</protein>
<dbReference type="InterPro" id="IPR004711">
    <property type="entry name" value="Benzoate_Transporter"/>
</dbReference>
<proteinExistence type="predicted"/>
<reference evidence="2 3" key="1">
    <citation type="journal article" date="2011" name="BMC Genomics">
        <title>Comparative genomics reveals diversity among xanthomonads infecting tomato and pepper.</title>
        <authorList>
            <person name="Potnis N."/>
            <person name="Krasileva K."/>
            <person name="Chow V."/>
            <person name="Almeida N.F."/>
            <person name="Patil P.B."/>
            <person name="Ryan R.P."/>
            <person name="Sharlach M."/>
            <person name="Behlau F."/>
            <person name="Dow J.M."/>
            <person name="Momol M.T."/>
            <person name="White F.F."/>
            <person name="Preston J.F."/>
            <person name="Vinatzer B.A."/>
            <person name="Koebnik R."/>
            <person name="Setubal J.C."/>
            <person name="Norman D.J."/>
            <person name="Staskawicz B.J."/>
            <person name="Jones J.B."/>
        </authorList>
    </citation>
    <scope>NUCLEOTIDE SEQUENCE [LARGE SCALE GENOMIC DNA]</scope>
    <source>
        <strain evidence="2 3">ATCC 35937</strain>
    </source>
</reference>
<keyword evidence="1" id="KW-0812">Transmembrane</keyword>
<dbReference type="EMBL" id="AEQV01000181">
    <property type="protein sequence ID" value="EGD07773.1"/>
    <property type="molecule type" value="Genomic_DNA"/>
</dbReference>
<keyword evidence="1" id="KW-0472">Membrane</keyword>
<dbReference type="AlphaFoldDB" id="F0BIE0"/>
<dbReference type="PANTHER" id="PTHR30199:SF0">
    <property type="entry name" value="INNER MEMBRANE PROTEIN YDCO"/>
    <property type="match status" value="1"/>
</dbReference>
<dbReference type="Pfam" id="PF03594">
    <property type="entry name" value="BenE"/>
    <property type="match status" value="1"/>
</dbReference>
<dbReference type="eggNOG" id="COG3135">
    <property type="taxonomic scope" value="Bacteria"/>
</dbReference>
<feature type="transmembrane region" description="Helical" evidence="1">
    <location>
        <begin position="179"/>
        <end position="198"/>
    </location>
</feature>
<sequence>MHVLLLQRKARDGVLRLSMHLYVRGGIQTTCVPPGQWLGENDQLKGSYTMPSARSLFRDLSLSAIAAGFVTVLVGFASSAVIVFEAARHLGADQAQIASWMWALGLGMGVTCIRLSLHHRVPVVTAWSTPGAAMLIGSAAGVPLREAVGAFVIAAVLGLVAGFSGWFERAIKRMPVSLASGMLAGVLLRFGLDVFVAMQSQRVLALAMLATYLVGRRWFARYAVIATLLAGIAIAAGSGLLHWHGVQLELAYPVLVVPSLSWAALVGLAIPLFVVTMASQNVPGVAVIRASGYEVPISPTIGWIGVANTLLAPFGGFALNLAAITAAICMGREAHEDPARRYVAAVSAGVFYVVVGLFGATVAAVFAAFPRELVMAIAGIALLGTIGNSLAAALRDDSEREAALITFLVTASGLTLGGIGASFWGLVAGTITLLLLRPRS</sequence>
<feature type="transmembrane region" description="Helical" evidence="1">
    <location>
        <begin position="148"/>
        <end position="167"/>
    </location>
</feature>
<dbReference type="NCBIfam" id="TIGR00843">
    <property type="entry name" value="benE"/>
    <property type="match status" value="1"/>
</dbReference>
<evidence type="ECO:0000313" key="3">
    <source>
        <dbReference type="Proteomes" id="UP000003299"/>
    </source>
</evidence>
<keyword evidence="1" id="KW-1133">Transmembrane helix</keyword>
<feature type="transmembrane region" description="Helical" evidence="1">
    <location>
        <begin position="124"/>
        <end position="142"/>
    </location>
</feature>
<dbReference type="PANTHER" id="PTHR30199">
    <property type="entry name" value="MFS FAMILY TRANSPORTER, PREDICTED SUBSTRATE BENZOATE"/>
    <property type="match status" value="1"/>
</dbReference>
<accession>F0BIE0</accession>
<feature type="transmembrane region" description="Helical" evidence="1">
    <location>
        <begin position="342"/>
        <end position="367"/>
    </location>
</feature>